<dbReference type="Proteomes" id="UP000789375">
    <property type="component" value="Unassembled WGS sequence"/>
</dbReference>
<reference evidence="2" key="1">
    <citation type="submission" date="2021-06" db="EMBL/GenBank/DDBJ databases">
        <authorList>
            <person name="Kallberg Y."/>
            <person name="Tangrot J."/>
            <person name="Rosling A."/>
        </authorList>
    </citation>
    <scope>NUCLEOTIDE SEQUENCE</scope>
    <source>
        <strain evidence="2">87-6 pot B 2015</strain>
    </source>
</reference>
<dbReference type="EMBL" id="CAJVPP010000244">
    <property type="protein sequence ID" value="CAG8460405.1"/>
    <property type="molecule type" value="Genomic_DNA"/>
</dbReference>
<accession>A0A9N8YZF1</accession>
<proteinExistence type="predicted"/>
<evidence type="ECO:0000313" key="3">
    <source>
        <dbReference type="Proteomes" id="UP000789375"/>
    </source>
</evidence>
<keyword evidence="1" id="KW-0472">Membrane</keyword>
<keyword evidence="3" id="KW-1185">Reference proteome</keyword>
<comment type="caution">
    <text evidence="2">The sequence shown here is derived from an EMBL/GenBank/DDBJ whole genome shotgun (WGS) entry which is preliminary data.</text>
</comment>
<sequence length="225" mass="25411">MNYTTDEKLSLHHHKNRENHEFDLVISIKVQKKPIDSINLLRGCVKVLCDGLFPCGIKITKETLDIIVASKDGRHLQELETSVTIIENVTPNTNKQPHQHNHESIMNRIREGVFKNRNSCAYFALTILLLSAIIIGGVIFYFRDVSKTTVEEPSTYDEKNVTEDNTTTEEDHNLTQVSFNNAHFGPTSTLEPPLYSSNTNHELISAASLNPLTVNIQQSVDENKL</sequence>
<gene>
    <name evidence="2" type="ORF">FMOSSE_LOCUS2008</name>
</gene>
<evidence type="ECO:0000313" key="2">
    <source>
        <dbReference type="EMBL" id="CAG8460405.1"/>
    </source>
</evidence>
<feature type="transmembrane region" description="Helical" evidence="1">
    <location>
        <begin position="120"/>
        <end position="142"/>
    </location>
</feature>
<protein>
    <submittedName>
        <fullName evidence="2">5324_t:CDS:1</fullName>
    </submittedName>
</protein>
<name>A0A9N8YZF1_FUNMO</name>
<evidence type="ECO:0000256" key="1">
    <source>
        <dbReference type="SAM" id="Phobius"/>
    </source>
</evidence>
<organism evidence="2 3">
    <name type="scientific">Funneliformis mosseae</name>
    <name type="common">Endomycorrhizal fungus</name>
    <name type="synonym">Glomus mosseae</name>
    <dbReference type="NCBI Taxonomy" id="27381"/>
    <lineage>
        <taxon>Eukaryota</taxon>
        <taxon>Fungi</taxon>
        <taxon>Fungi incertae sedis</taxon>
        <taxon>Mucoromycota</taxon>
        <taxon>Glomeromycotina</taxon>
        <taxon>Glomeromycetes</taxon>
        <taxon>Glomerales</taxon>
        <taxon>Glomeraceae</taxon>
        <taxon>Funneliformis</taxon>
    </lineage>
</organism>
<keyword evidence="1" id="KW-0812">Transmembrane</keyword>
<dbReference type="AlphaFoldDB" id="A0A9N8YZF1"/>
<keyword evidence="1" id="KW-1133">Transmembrane helix</keyword>